<dbReference type="Gene3D" id="2.40.30.170">
    <property type="match status" value="1"/>
</dbReference>
<dbReference type="InterPro" id="IPR058627">
    <property type="entry name" value="MdtA-like_C"/>
</dbReference>
<feature type="region of interest" description="Disordered" evidence="4">
    <location>
        <begin position="441"/>
        <end position="461"/>
    </location>
</feature>
<feature type="coiled-coil region" evidence="3">
    <location>
        <begin position="122"/>
        <end position="165"/>
    </location>
</feature>
<proteinExistence type="inferred from homology"/>
<protein>
    <submittedName>
        <fullName evidence="10">Efflux RND transporter periplasmic adaptor subunit</fullName>
    </submittedName>
</protein>
<dbReference type="GO" id="GO:0005886">
    <property type="term" value="C:plasma membrane"/>
    <property type="evidence" value="ECO:0007669"/>
    <property type="project" value="TreeGrafter"/>
</dbReference>
<dbReference type="EMBL" id="VBAK01000127">
    <property type="protein sequence ID" value="TMI89284.1"/>
    <property type="molecule type" value="Genomic_DNA"/>
</dbReference>
<comment type="subcellular location">
    <subcellularLocation>
        <location evidence="1">Cell envelope</location>
    </subcellularLocation>
</comment>
<evidence type="ECO:0000256" key="3">
    <source>
        <dbReference type="SAM" id="Coils"/>
    </source>
</evidence>
<dbReference type="Pfam" id="PF25876">
    <property type="entry name" value="HH_MFP_RND"/>
    <property type="match status" value="1"/>
</dbReference>
<evidence type="ECO:0000313" key="11">
    <source>
        <dbReference type="Proteomes" id="UP000318509"/>
    </source>
</evidence>
<evidence type="ECO:0000256" key="2">
    <source>
        <dbReference type="ARBA" id="ARBA00009477"/>
    </source>
</evidence>
<feature type="domain" description="Multidrug resistance protein MdtA-like alpha-helical hairpin" evidence="6">
    <location>
        <begin position="146"/>
        <end position="209"/>
    </location>
</feature>
<sequence length="461" mass="48229">MKLRTQVTVNGSRGAGVIRWVALLAVAGLCVALAARITFRGASPRPQASAAPPPPAVVVTPAIEGTVPVYDESVAQTVAVQTVELRAQIGGTLEQVLFKEGTEVRKGQLLFVIDQRPYLAALQSAQAQAANAQATLQQALEQVQVGQAEAQLVALKATLLNARQQVARDRYLVAQQAIGQQQLDNDTAAEQAAAANVVAQEAVVRNAALSTKIGIDQARAGVQQAQAAVTQAQLNLGYTTVRAPIDGVVGLLSVDQGNLVAANQVMATMSSVDPMIAQFNVSELHLNELASLGLVSRSDAEAANAGRPTQTASAFQLILADGSVYPHAGAFRTLNRAVDPGSGTIVVQALFPNPERLLRPGMYARVRVKLQDRPNTVLVPQAAVQEIQSARTVFVVGPDNTVSLRTITAGDPYGAFFPVYSGVRAGERVIVEGLQKVRPGMPVTPAAQPAPPLPAVSGATK</sequence>
<keyword evidence="5" id="KW-0812">Transmembrane</keyword>
<dbReference type="GO" id="GO:0022857">
    <property type="term" value="F:transmembrane transporter activity"/>
    <property type="evidence" value="ECO:0007669"/>
    <property type="project" value="InterPro"/>
</dbReference>
<dbReference type="Gene3D" id="2.40.420.20">
    <property type="match status" value="1"/>
</dbReference>
<evidence type="ECO:0000256" key="1">
    <source>
        <dbReference type="ARBA" id="ARBA00004196"/>
    </source>
</evidence>
<evidence type="ECO:0000259" key="6">
    <source>
        <dbReference type="Pfam" id="PF25876"/>
    </source>
</evidence>
<feature type="domain" description="Multidrug resistance protein MdtA-like barrel-sandwich hybrid" evidence="7">
    <location>
        <begin position="82"/>
        <end position="266"/>
    </location>
</feature>
<dbReference type="Gene3D" id="2.40.50.100">
    <property type="match status" value="2"/>
</dbReference>
<evidence type="ECO:0000259" key="8">
    <source>
        <dbReference type="Pfam" id="PF25944"/>
    </source>
</evidence>
<feature type="transmembrane region" description="Helical" evidence="5">
    <location>
        <begin position="20"/>
        <end position="39"/>
    </location>
</feature>
<dbReference type="Pfam" id="PF25917">
    <property type="entry name" value="BSH_RND"/>
    <property type="match status" value="1"/>
</dbReference>
<dbReference type="SUPFAM" id="SSF111369">
    <property type="entry name" value="HlyD-like secretion proteins"/>
    <property type="match status" value="2"/>
</dbReference>
<reference evidence="10 11" key="1">
    <citation type="journal article" date="2019" name="Nat. Microbiol.">
        <title>Mediterranean grassland soil C-N compound turnover is dependent on rainfall and depth, and is mediated by genomically divergent microorganisms.</title>
        <authorList>
            <person name="Diamond S."/>
            <person name="Andeer P.F."/>
            <person name="Li Z."/>
            <person name="Crits-Christoph A."/>
            <person name="Burstein D."/>
            <person name="Anantharaman K."/>
            <person name="Lane K.R."/>
            <person name="Thomas B.C."/>
            <person name="Pan C."/>
            <person name="Northen T.R."/>
            <person name="Banfield J.F."/>
        </authorList>
    </citation>
    <scope>NUCLEOTIDE SEQUENCE [LARGE SCALE GENOMIC DNA]</scope>
    <source>
        <strain evidence="10">NP_3</strain>
    </source>
</reference>
<feature type="domain" description="Multidrug resistance protein MdtA-like beta-barrel" evidence="8">
    <location>
        <begin position="307"/>
        <end position="371"/>
    </location>
</feature>
<dbReference type="GO" id="GO:0030313">
    <property type="term" value="C:cell envelope"/>
    <property type="evidence" value="ECO:0007669"/>
    <property type="project" value="UniProtKB-SubCell"/>
</dbReference>
<comment type="caution">
    <text evidence="10">The sequence shown here is derived from an EMBL/GenBank/DDBJ whole genome shotgun (WGS) entry which is preliminary data.</text>
</comment>
<name>A0A537K0L5_9BACT</name>
<dbReference type="Pfam" id="PF25944">
    <property type="entry name" value="Beta-barrel_RND"/>
    <property type="match status" value="1"/>
</dbReference>
<gene>
    <name evidence="10" type="ORF">E6H00_10310</name>
</gene>
<dbReference type="InterPro" id="IPR006143">
    <property type="entry name" value="RND_pump_MFP"/>
</dbReference>
<dbReference type="Gene3D" id="1.10.287.470">
    <property type="entry name" value="Helix hairpin bin"/>
    <property type="match status" value="3"/>
</dbReference>
<evidence type="ECO:0000259" key="9">
    <source>
        <dbReference type="Pfam" id="PF25967"/>
    </source>
</evidence>
<dbReference type="PANTHER" id="PTHR30158">
    <property type="entry name" value="ACRA/E-RELATED COMPONENT OF DRUG EFFLUX TRANSPORTER"/>
    <property type="match status" value="1"/>
</dbReference>
<dbReference type="GO" id="GO:0046677">
    <property type="term" value="P:response to antibiotic"/>
    <property type="evidence" value="ECO:0007669"/>
    <property type="project" value="TreeGrafter"/>
</dbReference>
<dbReference type="Pfam" id="PF25967">
    <property type="entry name" value="RND-MFP_C"/>
    <property type="match status" value="1"/>
</dbReference>
<comment type="similarity">
    <text evidence="2">Belongs to the membrane fusion protein (MFP) (TC 8.A.1) family.</text>
</comment>
<dbReference type="InterPro" id="IPR058625">
    <property type="entry name" value="MdtA-like_BSH"/>
</dbReference>
<feature type="domain" description="Multidrug resistance protein MdtA-like C-terminal permuted SH3" evidence="9">
    <location>
        <begin position="375"/>
        <end position="436"/>
    </location>
</feature>
<dbReference type="InterPro" id="IPR058626">
    <property type="entry name" value="MdtA-like_b-barrel"/>
</dbReference>
<dbReference type="InterPro" id="IPR058624">
    <property type="entry name" value="MdtA-like_HH"/>
</dbReference>
<dbReference type="NCBIfam" id="TIGR01730">
    <property type="entry name" value="RND_mfp"/>
    <property type="match status" value="1"/>
</dbReference>
<keyword evidence="5" id="KW-1133">Transmembrane helix</keyword>
<dbReference type="Proteomes" id="UP000318509">
    <property type="component" value="Unassembled WGS sequence"/>
</dbReference>
<organism evidence="10 11">
    <name type="scientific">Candidatus Segetimicrobium genomatis</name>
    <dbReference type="NCBI Taxonomy" id="2569760"/>
    <lineage>
        <taxon>Bacteria</taxon>
        <taxon>Bacillati</taxon>
        <taxon>Candidatus Sysuimicrobiota</taxon>
        <taxon>Candidatus Sysuimicrobiia</taxon>
        <taxon>Candidatus Sysuimicrobiales</taxon>
        <taxon>Candidatus Segetimicrobiaceae</taxon>
        <taxon>Candidatus Segetimicrobium</taxon>
    </lineage>
</organism>
<evidence type="ECO:0000313" key="10">
    <source>
        <dbReference type="EMBL" id="TMI89284.1"/>
    </source>
</evidence>
<evidence type="ECO:0000259" key="7">
    <source>
        <dbReference type="Pfam" id="PF25917"/>
    </source>
</evidence>
<keyword evidence="3" id="KW-0175">Coiled coil</keyword>
<keyword evidence="5" id="KW-0472">Membrane</keyword>
<dbReference type="AlphaFoldDB" id="A0A537K0L5"/>
<accession>A0A537K0L5</accession>
<evidence type="ECO:0000256" key="5">
    <source>
        <dbReference type="SAM" id="Phobius"/>
    </source>
</evidence>
<dbReference type="FunFam" id="2.40.420.20:FF:000001">
    <property type="entry name" value="Efflux RND transporter periplasmic adaptor subunit"/>
    <property type="match status" value="1"/>
</dbReference>
<evidence type="ECO:0000256" key="4">
    <source>
        <dbReference type="SAM" id="MobiDB-lite"/>
    </source>
</evidence>